<keyword evidence="2" id="KW-1185">Reference proteome</keyword>
<reference evidence="1 2" key="1">
    <citation type="journal article" date="2014" name="Curr. Biol.">
        <title>The genome of the clonal raider ant Cerapachys biroi.</title>
        <authorList>
            <person name="Oxley P.R."/>
            <person name="Ji L."/>
            <person name="Fetter-Pruneda I."/>
            <person name="McKenzie S.K."/>
            <person name="Li C."/>
            <person name="Hu H."/>
            <person name="Zhang G."/>
            <person name="Kronauer D.J."/>
        </authorList>
    </citation>
    <scope>NUCLEOTIDE SEQUENCE [LARGE SCALE GENOMIC DNA]</scope>
</reference>
<dbReference type="STRING" id="2015173.A0A026W1Y2"/>
<accession>A0A026W1Y2</accession>
<dbReference type="EMBL" id="KK107547">
    <property type="protein sequence ID" value="EZA49064.1"/>
    <property type="molecule type" value="Genomic_DNA"/>
</dbReference>
<evidence type="ECO:0000313" key="2">
    <source>
        <dbReference type="Proteomes" id="UP000053097"/>
    </source>
</evidence>
<dbReference type="AlphaFoldDB" id="A0A026W1Y2"/>
<name>A0A026W1Y2_OOCBI</name>
<organism evidence="1 2">
    <name type="scientific">Ooceraea biroi</name>
    <name type="common">Clonal raider ant</name>
    <name type="synonym">Cerapachys biroi</name>
    <dbReference type="NCBI Taxonomy" id="2015173"/>
    <lineage>
        <taxon>Eukaryota</taxon>
        <taxon>Metazoa</taxon>
        <taxon>Ecdysozoa</taxon>
        <taxon>Arthropoda</taxon>
        <taxon>Hexapoda</taxon>
        <taxon>Insecta</taxon>
        <taxon>Pterygota</taxon>
        <taxon>Neoptera</taxon>
        <taxon>Endopterygota</taxon>
        <taxon>Hymenoptera</taxon>
        <taxon>Apocrita</taxon>
        <taxon>Aculeata</taxon>
        <taxon>Formicoidea</taxon>
        <taxon>Formicidae</taxon>
        <taxon>Dorylinae</taxon>
        <taxon>Ooceraea</taxon>
    </lineage>
</organism>
<evidence type="ECO:0000313" key="1">
    <source>
        <dbReference type="EMBL" id="EZA49064.1"/>
    </source>
</evidence>
<dbReference type="Proteomes" id="UP000053097">
    <property type="component" value="Unassembled WGS sequence"/>
</dbReference>
<sequence>LRLVENGSFSVSKHDAGRLKSVSTPEVELEVLRRVEENPNISIRIIATELHMNASLVWRILRERVSQLSLQNFLNETYNNWIGRGGPVPWPPRSPDFNPLDFCIWGYLKSLVYSRPINNVDDLRHRVEDVCQAILQIPGTFERIRVSFLRRCEVCVQIEGGHVEHLL</sequence>
<dbReference type="Gene3D" id="3.30.420.10">
    <property type="entry name" value="Ribonuclease H-like superfamily/Ribonuclease H"/>
    <property type="match status" value="1"/>
</dbReference>
<proteinExistence type="predicted"/>
<feature type="non-terminal residue" evidence="1">
    <location>
        <position position="1"/>
    </location>
</feature>
<gene>
    <name evidence="1" type="ORF">X777_12801</name>
</gene>
<dbReference type="PANTHER" id="PTHR47326">
    <property type="entry name" value="TRANSPOSABLE ELEMENT TC3 TRANSPOSASE-LIKE PROTEIN"/>
    <property type="match status" value="1"/>
</dbReference>
<dbReference type="Pfam" id="PF13412">
    <property type="entry name" value="HTH_24"/>
    <property type="match status" value="1"/>
</dbReference>
<dbReference type="GO" id="GO:0003676">
    <property type="term" value="F:nucleic acid binding"/>
    <property type="evidence" value="ECO:0007669"/>
    <property type="project" value="InterPro"/>
</dbReference>
<protein>
    <submittedName>
        <fullName evidence="1">Uncharacterized protein</fullName>
    </submittedName>
</protein>
<dbReference type="PANTHER" id="PTHR47326:SF1">
    <property type="entry name" value="HTH PSQ-TYPE DOMAIN-CONTAINING PROTEIN"/>
    <property type="match status" value="1"/>
</dbReference>
<dbReference type="InterPro" id="IPR036397">
    <property type="entry name" value="RNaseH_sf"/>
</dbReference>